<dbReference type="InterPro" id="IPR036638">
    <property type="entry name" value="HLH_DNA-bd_sf"/>
</dbReference>
<dbReference type="GO" id="GO:0046983">
    <property type="term" value="F:protein dimerization activity"/>
    <property type="evidence" value="ECO:0007669"/>
    <property type="project" value="InterPro"/>
</dbReference>
<dbReference type="GO" id="GO:0003700">
    <property type="term" value="F:DNA-binding transcription factor activity"/>
    <property type="evidence" value="ECO:0007669"/>
    <property type="project" value="InterPro"/>
</dbReference>
<comment type="caution">
    <text evidence="6">The sequence shown here is derived from an EMBL/GenBank/DDBJ whole genome shotgun (WGS) entry which is preliminary data.</text>
</comment>
<keyword evidence="4" id="KW-0539">Nucleus</keyword>
<evidence type="ECO:0000256" key="3">
    <source>
        <dbReference type="ARBA" id="ARBA00023163"/>
    </source>
</evidence>
<keyword evidence="2" id="KW-0805">Transcription regulation</keyword>
<name>A0AAW0KBB8_QUESU</name>
<feature type="coiled-coil region" evidence="5">
    <location>
        <begin position="12"/>
        <end position="39"/>
    </location>
</feature>
<feature type="non-terminal residue" evidence="6">
    <location>
        <position position="1"/>
    </location>
</feature>
<comment type="subcellular location">
    <subcellularLocation>
        <location evidence="1">Nucleus</location>
    </subcellularLocation>
</comment>
<dbReference type="PANTHER" id="PTHR46772:SF8">
    <property type="entry name" value="TRANSCRIPTION FACTOR BHLH95"/>
    <property type="match status" value="1"/>
</dbReference>
<evidence type="ECO:0000256" key="2">
    <source>
        <dbReference type="ARBA" id="ARBA00023015"/>
    </source>
</evidence>
<dbReference type="AlphaFoldDB" id="A0AAW0KBB8"/>
<dbReference type="Proteomes" id="UP000237347">
    <property type="component" value="Unassembled WGS sequence"/>
</dbReference>
<gene>
    <name evidence="6" type="primary">BHLH95_0</name>
    <name evidence="6" type="ORF">CFP56_022223</name>
</gene>
<sequence length="124" mass="13832">QSCVQVDKSTIVNEAVNYIKTLEHTLQTLQKQRIEKLQNAPFLITSQAEELKLKEEFLANKESSKNFFVSTKTCQSCLIPPCFQTWSSPNVVLNLCGDDAQISVCSPRKPGLLATIFKILGSIN</sequence>
<accession>A0AAW0KBB8</accession>
<evidence type="ECO:0000256" key="1">
    <source>
        <dbReference type="ARBA" id="ARBA00004123"/>
    </source>
</evidence>
<reference evidence="6 7" key="1">
    <citation type="journal article" date="2018" name="Sci. Data">
        <title>The draft genome sequence of cork oak.</title>
        <authorList>
            <person name="Ramos A.M."/>
            <person name="Usie A."/>
            <person name="Barbosa P."/>
            <person name="Barros P.M."/>
            <person name="Capote T."/>
            <person name="Chaves I."/>
            <person name="Simoes F."/>
            <person name="Abreu I."/>
            <person name="Carrasquinho I."/>
            <person name="Faro C."/>
            <person name="Guimaraes J.B."/>
            <person name="Mendonca D."/>
            <person name="Nobrega F."/>
            <person name="Rodrigues L."/>
            <person name="Saibo N.J.M."/>
            <person name="Varela M.C."/>
            <person name="Egas C."/>
            <person name="Matos J."/>
            <person name="Miguel C.M."/>
            <person name="Oliveira M.M."/>
            <person name="Ricardo C.P."/>
            <person name="Goncalves S."/>
        </authorList>
    </citation>
    <scope>NUCLEOTIDE SEQUENCE [LARGE SCALE GENOMIC DNA]</scope>
    <source>
        <strain evidence="7">cv. HL8</strain>
    </source>
</reference>
<evidence type="ECO:0000256" key="5">
    <source>
        <dbReference type="SAM" id="Coils"/>
    </source>
</evidence>
<keyword evidence="5" id="KW-0175">Coiled coil</keyword>
<proteinExistence type="predicted"/>
<dbReference type="GO" id="GO:0005634">
    <property type="term" value="C:nucleus"/>
    <property type="evidence" value="ECO:0007669"/>
    <property type="project" value="UniProtKB-SubCell"/>
</dbReference>
<dbReference type="GO" id="GO:0009960">
    <property type="term" value="P:endosperm development"/>
    <property type="evidence" value="ECO:0007669"/>
    <property type="project" value="InterPro"/>
</dbReference>
<dbReference type="PANTHER" id="PTHR46772">
    <property type="entry name" value="BHLH DOMAIN-CONTAINING PROTEIN"/>
    <property type="match status" value="1"/>
</dbReference>
<organism evidence="6 7">
    <name type="scientific">Quercus suber</name>
    <name type="common">Cork oak</name>
    <dbReference type="NCBI Taxonomy" id="58331"/>
    <lineage>
        <taxon>Eukaryota</taxon>
        <taxon>Viridiplantae</taxon>
        <taxon>Streptophyta</taxon>
        <taxon>Embryophyta</taxon>
        <taxon>Tracheophyta</taxon>
        <taxon>Spermatophyta</taxon>
        <taxon>Magnoliopsida</taxon>
        <taxon>eudicotyledons</taxon>
        <taxon>Gunneridae</taxon>
        <taxon>Pentapetalae</taxon>
        <taxon>rosids</taxon>
        <taxon>fabids</taxon>
        <taxon>Fagales</taxon>
        <taxon>Fagaceae</taxon>
        <taxon>Quercus</taxon>
    </lineage>
</organism>
<evidence type="ECO:0000256" key="4">
    <source>
        <dbReference type="ARBA" id="ARBA00023242"/>
    </source>
</evidence>
<protein>
    <submittedName>
        <fullName evidence="6">Transcription factor bhlh95</fullName>
    </submittedName>
</protein>
<keyword evidence="7" id="KW-1185">Reference proteome</keyword>
<dbReference type="EMBL" id="PKMF04000346">
    <property type="protein sequence ID" value="KAK7836690.1"/>
    <property type="molecule type" value="Genomic_DNA"/>
</dbReference>
<keyword evidence="3" id="KW-0804">Transcription</keyword>
<evidence type="ECO:0000313" key="7">
    <source>
        <dbReference type="Proteomes" id="UP000237347"/>
    </source>
</evidence>
<evidence type="ECO:0000313" key="6">
    <source>
        <dbReference type="EMBL" id="KAK7836690.1"/>
    </source>
</evidence>
<dbReference type="InterPro" id="IPR044278">
    <property type="entry name" value="BHLH95-like"/>
</dbReference>
<dbReference type="SUPFAM" id="SSF47459">
    <property type="entry name" value="HLH, helix-loop-helix DNA-binding domain"/>
    <property type="match status" value="1"/>
</dbReference>